<dbReference type="Proteomes" id="UP000004995">
    <property type="component" value="Unassembled WGS sequence"/>
</dbReference>
<reference evidence="3" key="2">
    <citation type="submission" date="2018-08" db="UniProtKB">
        <authorList>
            <consortium name="EnsemblPlants"/>
        </authorList>
    </citation>
    <scope>IDENTIFICATION</scope>
    <source>
        <strain evidence="3">Yugu1</strain>
    </source>
</reference>
<reference evidence="4" key="1">
    <citation type="journal article" date="2012" name="Nat. Biotechnol.">
        <title>Reference genome sequence of the model plant Setaria.</title>
        <authorList>
            <person name="Bennetzen J.L."/>
            <person name="Schmutz J."/>
            <person name="Wang H."/>
            <person name="Percifield R."/>
            <person name="Hawkins J."/>
            <person name="Pontaroli A.C."/>
            <person name="Estep M."/>
            <person name="Feng L."/>
            <person name="Vaughn J.N."/>
            <person name="Grimwood J."/>
            <person name="Jenkins J."/>
            <person name="Barry K."/>
            <person name="Lindquist E."/>
            <person name="Hellsten U."/>
            <person name="Deshpande S."/>
            <person name="Wang X."/>
            <person name="Wu X."/>
            <person name="Mitros T."/>
            <person name="Triplett J."/>
            <person name="Yang X."/>
            <person name="Ye C.Y."/>
            <person name="Mauro-Herrera M."/>
            <person name="Wang L."/>
            <person name="Li P."/>
            <person name="Sharma M."/>
            <person name="Sharma R."/>
            <person name="Ronald P.C."/>
            <person name="Panaud O."/>
            <person name="Kellogg E.A."/>
            <person name="Brutnell T.P."/>
            <person name="Doust A.N."/>
            <person name="Tuskan G.A."/>
            <person name="Rokhsar D."/>
            <person name="Devos K.M."/>
        </authorList>
    </citation>
    <scope>NUCLEOTIDE SEQUENCE [LARGE SCALE GENOMIC DNA]</scope>
    <source>
        <strain evidence="4">cv. Yugu1</strain>
    </source>
</reference>
<accession>K4AMG8</accession>
<feature type="compositionally biased region" description="Low complexity" evidence="1">
    <location>
        <begin position="67"/>
        <end position="78"/>
    </location>
</feature>
<keyword evidence="2" id="KW-0732">Signal</keyword>
<feature type="chain" id="PRO_5010129118" evidence="2">
    <location>
        <begin position="32"/>
        <end position="93"/>
    </location>
</feature>
<evidence type="ECO:0000313" key="3">
    <source>
        <dbReference type="EnsemblPlants" id="KQK90554"/>
    </source>
</evidence>
<dbReference type="AlphaFoldDB" id="K4AMG8"/>
<feature type="signal peptide" evidence="2">
    <location>
        <begin position="1"/>
        <end position="31"/>
    </location>
</feature>
<evidence type="ECO:0000256" key="2">
    <source>
        <dbReference type="SAM" id="SignalP"/>
    </source>
</evidence>
<dbReference type="EMBL" id="AGNK02005946">
    <property type="status" value="NOT_ANNOTATED_CDS"/>
    <property type="molecule type" value="Genomic_DNA"/>
</dbReference>
<dbReference type="HOGENOM" id="CLU_171370_0_0_1"/>
<dbReference type="EnsemblPlants" id="KQK90554">
    <property type="protein sequence ID" value="KQK90554"/>
    <property type="gene ID" value="SETIT_040110mg"/>
</dbReference>
<evidence type="ECO:0000313" key="4">
    <source>
        <dbReference type="Proteomes" id="UP000004995"/>
    </source>
</evidence>
<dbReference type="Gramene" id="KQK90554">
    <property type="protein sequence ID" value="KQK90554"/>
    <property type="gene ID" value="SETIT_040110mg"/>
</dbReference>
<proteinExistence type="predicted"/>
<organism evidence="3 4">
    <name type="scientific">Setaria italica</name>
    <name type="common">Foxtail millet</name>
    <name type="synonym">Panicum italicum</name>
    <dbReference type="NCBI Taxonomy" id="4555"/>
    <lineage>
        <taxon>Eukaryota</taxon>
        <taxon>Viridiplantae</taxon>
        <taxon>Streptophyta</taxon>
        <taxon>Embryophyta</taxon>
        <taxon>Tracheophyta</taxon>
        <taxon>Spermatophyta</taxon>
        <taxon>Magnoliopsida</taxon>
        <taxon>Liliopsida</taxon>
        <taxon>Poales</taxon>
        <taxon>Poaceae</taxon>
        <taxon>PACMAD clade</taxon>
        <taxon>Panicoideae</taxon>
        <taxon>Panicodae</taxon>
        <taxon>Paniceae</taxon>
        <taxon>Cenchrinae</taxon>
        <taxon>Setaria</taxon>
    </lineage>
</organism>
<evidence type="ECO:0000256" key="1">
    <source>
        <dbReference type="SAM" id="MobiDB-lite"/>
    </source>
</evidence>
<keyword evidence="4" id="KW-1185">Reference proteome</keyword>
<dbReference type="InParanoid" id="K4AMG8"/>
<sequence length="93" mass="10012">MALNKSSNNMSKVALMVVVLLVASQITPSHSLGLGHAFVNNKIGRKPWIPGRQEVQAVSSTAKQRPRPSNGSNNPNNGHAFTNNKIGRKLLIT</sequence>
<name>K4AMG8_SETIT</name>
<feature type="region of interest" description="Disordered" evidence="1">
    <location>
        <begin position="54"/>
        <end position="93"/>
    </location>
</feature>
<protein>
    <submittedName>
        <fullName evidence="3">Uncharacterized protein</fullName>
    </submittedName>
</protein>